<dbReference type="RefSeq" id="WP_183968723.1">
    <property type="nucleotide sequence ID" value="NZ_BAABEW010000012.1"/>
</dbReference>
<dbReference type="InterPro" id="IPR036568">
    <property type="entry name" value="GGCT-like_sf"/>
</dbReference>
<reference evidence="4 5" key="1">
    <citation type="submission" date="2020-08" db="EMBL/GenBank/DDBJ databases">
        <title>Genomic Encyclopedia of Type Strains, Phase IV (KMG-IV): sequencing the most valuable type-strain genomes for metagenomic binning, comparative biology and taxonomic classification.</title>
        <authorList>
            <person name="Goeker M."/>
        </authorList>
    </citation>
    <scope>NUCLEOTIDE SEQUENCE [LARGE SCALE GENOMIC DNA]</scope>
    <source>
        <strain evidence="4 5">DSM 29781</strain>
    </source>
</reference>
<dbReference type="Pfam" id="PF04752">
    <property type="entry name" value="ChaC"/>
    <property type="match status" value="1"/>
</dbReference>
<sequence>MDLLLADWVFGYGSLIWNPEIDFEGAELGRVHGYHRAFCIASMHYRGTIDAPGVVLGLDRGGSCIGLAFRLHHASRRRAIEQLYEREMLGDVYVPTLAATTLADGRQVRALTFVANRASEAYNLLPEPELLRRLASCAGQRGPNREYAINTLHALQHHGVHDARMARLVHRLLATSHCVEGAATTGAAGGAEVSGGTEAGHPSDGAPCAQAPG</sequence>
<dbReference type="PANTHER" id="PTHR12192">
    <property type="entry name" value="CATION TRANSPORT PROTEIN CHAC-RELATED"/>
    <property type="match status" value="1"/>
</dbReference>
<proteinExistence type="predicted"/>
<evidence type="ECO:0000256" key="3">
    <source>
        <dbReference type="SAM" id="MobiDB-lite"/>
    </source>
</evidence>
<keyword evidence="2" id="KW-0456">Lyase</keyword>
<name>A0A7W8HJ04_9BURK</name>
<keyword evidence="5" id="KW-1185">Reference proteome</keyword>
<comment type="caution">
    <text evidence="4">The sequence shown here is derived from an EMBL/GenBank/DDBJ whole genome shotgun (WGS) entry which is preliminary data.</text>
</comment>
<accession>A0A7W8HJ04</accession>
<organism evidence="4 5">
    <name type="scientific">Quisquiliibacterium transsilvanicum</name>
    <dbReference type="NCBI Taxonomy" id="1549638"/>
    <lineage>
        <taxon>Bacteria</taxon>
        <taxon>Pseudomonadati</taxon>
        <taxon>Pseudomonadota</taxon>
        <taxon>Betaproteobacteria</taxon>
        <taxon>Burkholderiales</taxon>
        <taxon>Burkholderiaceae</taxon>
        <taxon>Quisquiliibacterium</taxon>
    </lineage>
</organism>
<gene>
    <name evidence="4" type="ORF">HNQ70_002846</name>
</gene>
<dbReference type="InterPro" id="IPR013024">
    <property type="entry name" value="GGCT-like"/>
</dbReference>
<dbReference type="GO" id="GO:0005737">
    <property type="term" value="C:cytoplasm"/>
    <property type="evidence" value="ECO:0007669"/>
    <property type="project" value="TreeGrafter"/>
</dbReference>
<dbReference type="EC" id="4.3.2.7" evidence="1"/>
<dbReference type="InterPro" id="IPR006840">
    <property type="entry name" value="ChaC"/>
</dbReference>
<protein>
    <recommendedName>
        <fullName evidence="1">glutathione-specific gamma-glutamylcyclotransferase</fullName>
        <ecNumber evidence="1">4.3.2.7</ecNumber>
    </recommendedName>
</protein>
<dbReference type="GO" id="GO:0061928">
    <property type="term" value="F:glutathione specific gamma-glutamylcyclotransferase activity"/>
    <property type="evidence" value="ECO:0007669"/>
    <property type="project" value="UniProtKB-EC"/>
</dbReference>
<evidence type="ECO:0000256" key="1">
    <source>
        <dbReference type="ARBA" id="ARBA00012344"/>
    </source>
</evidence>
<evidence type="ECO:0000313" key="4">
    <source>
        <dbReference type="EMBL" id="MBB5272823.1"/>
    </source>
</evidence>
<dbReference type="AlphaFoldDB" id="A0A7W8HJ04"/>
<evidence type="ECO:0000313" key="5">
    <source>
        <dbReference type="Proteomes" id="UP000532440"/>
    </source>
</evidence>
<dbReference type="SUPFAM" id="SSF110857">
    <property type="entry name" value="Gamma-glutamyl cyclotransferase-like"/>
    <property type="match status" value="1"/>
</dbReference>
<dbReference type="CDD" id="cd06661">
    <property type="entry name" value="GGCT_like"/>
    <property type="match status" value="1"/>
</dbReference>
<feature type="region of interest" description="Disordered" evidence="3">
    <location>
        <begin position="187"/>
        <end position="213"/>
    </location>
</feature>
<dbReference type="EMBL" id="JACHGB010000005">
    <property type="protein sequence ID" value="MBB5272823.1"/>
    <property type="molecule type" value="Genomic_DNA"/>
</dbReference>
<dbReference type="Gene3D" id="3.10.490.10">
    <property type="entry name" value="Gamma-glutamyl cyclotransferase-like"/>
    <property type="match status" value="1"/>
</dbReference>
<dbReference type="GO" id="GO:0006751">
    <property type="term" value="P:glutathione catabolic process"/>
    <property type="evidence" value="ECO:0007669"/>
    <property type="project" value="InterPro"/>
</dbReference>
<evidence type="ECO:0000256" key="2">
    <source>
        <dbReference type="ARBA" id="ARBA00023239"/>
    </source>
</evidence>
<dbReference type="Proteomes" id="UP000532440">
    <property type="component" value="Unassembled WGS sequence"/>
</dbReference>
<dbReference type="PANTHER" id="PTHR12192:SF2">
    <property type="entry name" value="GLUTATHIONE-SPECIFIC GAMMA-GLUTAMYLCYCLOTRANSFERASE 2"/>
    <property type="match status" value="1"/>
</dbReference>